<gene>
    <name evidence="2" type="ORF">FRACYDRAFT_155506</name>
</gene>
<dbReference type="KEGG" id="fcy:FRACYDRAFT_155506"/>
<feature type="non-terminal residue" evidence="2">
    <location>
        <position position="1"/>
    </location>
</feature>
<dbReference type="InterPro" id="IPR005114">
    <property type="entry name" value="Helicase_assoc"/>
</dbReference>
<evidence type="ECO:0000313" key="3">
    <source>
        <dbReference type="Proteomes" id="UP000095751"/>
    </source>
</evidence>
<evidence type="ECO:0000259" key="1">
    <source>
        <dbReference type="Pfam" id="PF03457"/>
    </source>
</evidence>
<dbReference type="PANTHER" id="PTHR33418:SF1">
    <property type="entry name" value="HELICASE-ASSOCIATED DOMAIN-CONTAINING PROTEIN"/>
    <property type="match status" value="1"/>
</dbReference>
<dbReference type="OrthoDB" id="70932at2759"/>
<accession>A0A1E7FZP5</accession>
<dbReference type="InParanoid" id="A0A1E7FZP5"/>
<keyword evidence="3" id="KW-1185">Reference proteome</keyword>
<dbReference type="AlphaFoldDB" id="A0A1E7FZP5"/>
<feature type="non-terminal residue" evidence="2">
    <location>
        <position position="64"/>
    </location>
</feature>
<organism evidence="2 3">
    <name type="scientific">Fragilariopsis cylindrus CCMP1102</name>
    <dbReference type="NCBI Taxonomy" id="635003"/>
    <lineage>
        <taxon>Eukaryota</taxon>
        <taxon>Sar</taxon>
        <taxon>Stramenopiles</taxon>
        <taxon>Ochrophyta</taxon>
        <taxon>Bacillariophyta</taxon>
        <taxon>Bacillariophyceae</taxon>
        <taxon>Bacillariophycidae</taxon>
        <taxon>Bacillariales</taxon>
        <taxon>Bacillariaceae</taxon>
        <taxon>Fragilariopsis</taxon>
    </lineage>
</organism>
<protein>
    <recommendedName>
        <fullName evidence="1">Helicase-associated domain-containing protein</fullName>
    </recommendedName>
</protein>
<dbReference type="Gene3D" id="6.10.140.530">
    <property type="match status" value="1"/>
</dbReference>
<evidence type="ECO:0000313" key="2">
    <source>
        <dbReference type="EMBL" id="OEU23618.1"/>
    </source>
</evidence>
<sequence>RLTQLADYKQKNGDCNVPCTSKEYKSLGQWVSYQRTEYKRCKEGKKSFMTKVRIRALEKLGFKW</sequence>
<proteinExistence type="predicted"/>
<dbReference type="Proteomes" id="UP000095751">
    <property type="component" value="Unassembled WGS sequence"/>
</dbReference>
<feature type="domain" description="Helicase-associated" evidence="1">
    <location>
        <begin position="1"/>
        <end position="62"/>
    </location>
</feature>
<dbReference type="Pfam" id="PF03457">
    <property type="entry name" value="HA"/>
    <property type="match status" value="1"/>
</dbReference>
<dbReference type="PANTHER" id="PTHR33418">
    <property type="entry name" value="HELICASE-ASSOCIATED"/>
    <property type="match status" value="1"/>
</dbReference>
<reference evidence="2 3" key="1">
    <citation type="submission" date="2016-09" db="EMBL/GenBank/DDBJ databases">
        <title>Extensive genetic diversity and differential bi-allelic expression allows diatom success in the polar Southern Ocean.</title>
        <authorList>
            <consortium name="DOE Joint Genome Institute"/>
            <person name="Mock T."/>
            <person name="Otillar R.P."/>
            <person name="Strauss J."/>
            <person name="Dupont C."/>
            <person name="Frickenhaus S."/>
            <person name="Maumus F."/>
            <person name="Mcmullan M."/>
            <person name="Sanges R."/>
            <person name="Schmutz J."/>
            <person name="Toseland A."/>
            <person name="Valas R."/>
            <person name="Veluchamy A."/>
            <person name="Ward B.J."/>
            <person name="Allen A."/>
            <person name="Barry K."/>
            <person name="Falciatore A."/>
            <person name="Ferrante M."/>
            <person name="Fortunato A.E."/>
            <person name="Gloeckner G."/>
            <person name="Gruber A."/>
            <person name="Hipkin R."/>
            <person name="Janech M."/>
            <person name="Kroth P."/>
            <person name="Leese F."/>
            <person name="Lindquist E."/>
            <person name="Lyon B.R."/>
            <person name="Martin J."/>
            <person name="Mayer C."/>
            <person name="Parker M."/>
            <person name="Quesneville H."/>
            <person name="Raymond J."/>
            <person name="Uhlig C."/>
            <person name="Valentin K.U."/>
            <person name="Worden A.Z."/>
            <person name="Armbrust E.V."/>
            <person name="Bowler C."/>
            <person name="Green B."/>
            <person name="Moulton V."/>
            <person name="Van Oosterhout C."/>
            <person name="Grigoriev I."/>
        </authorList>
    </citation>
    <scope>NUCLEOTIDE SEQUENCE [LARGE SCALE GENOMIC DNA]</scope>
    <source>
        <strain evidence="2 3">CCMP1102</strain>
    </source>
</reference>
<dbReference type="EMBL" id="KV784353">
    <property type="protein sequence ID" value="OEU23618.1"/>
    <property type="molecule type" value="Genomic_DNA"/>
</dbReference>
<name>A0A1E7FZP5_9STRA</name>